<evidence type="ECO:0000313" key="9">
    <source>
        <dbReference type="Proteomes" id="UP000286954"/>
    </source>
</evidence>
<gene>
    <name evidence="8" type="ORF">X907_0460</name>
</gene>
<evidence type="ECO:0000259" key="7">
    <source>
        <dbReference type="PROSITE" id="PS50928"/>
    </source>
</evidence>
<feature type="transmembrane region" description="Helical" evidence="5">
    <location>
        <begin position="492"/>
        <end position="513"/>
    </location>
</feature>
<keyword evidence="3 5" id="KW-1133">Transmembrane helix</keyword>
<keyword evidence="6" id="KW-0997">Cell inner membrane</keyword>
<accession>A0A3T0E788</accession>
<dbReference type="PROSITE" id="PS50928">
    <property type="entry name" value="ABC_TM1"/>
    <property type="match status" value="1"/>
</dbReference>
<feature type="transmembrane region" description="Helical" evidence="5">
    <location>
        <begin position="71"/>
        <end position="96"/>
    </location>
</feature>
<dbReference type="KEGG" id="gak:X907_0460"/>
<dbReference type="Proteomes" id="UP000286954">
    <property type="component" value="Chromosome"/>
</dbReference>
<dbReference type="PANTHER" id="PTHR42727:SF1">
    <property type="entry name" value="PHOSPHATE TRANSPORT SYSTEM PERMEASE"/>
    <property type="match status" value="1"/>
</dbReference>
<dbReference type="CDD" id="cd06261">
    <property type="entry name" value="TM_PBP2"/>
    <property type="match status" value="1"/>
</dbReference>
<evidence type="ECO:0000256" key="6">
    <source>
        <dbReference type="RuleBase" id="RU363054"/>
    </source>
</evidence>
<feature type="transmembrane region" description="Helical" evidence="5">
    <location>
        <begin position="562"/>
        <end position="584"/>
    </location>
</feature>
<feature type="transmembrane region" description="Helical" evidence="5">
    <location>
        <begin position="406"/>
        <end position="427"/>
    </location>
</feature>
<proteinExistence type="inferred from homology"/>
<comment type="similarity">
    <text evidence="6">Belongs to the binding-protein-dependent transport system permease family. CysTW subfamily.</text>
</comment>
<name>A0A3T0E788_9PROT</name>
<dbReference type="InterPro" id="IPR011864">
    <property type="entry name" value="Phosphate_PstC"/>
</dbReference>
<evidence type="ECO:0000256" key="4">
    <source>
        <dbReference type="ARBA" id="ARBA00023136"/>
    </source>
</evidence>
<evidence type="ECO:0000256" key="1">
    <source>
        <dbReference type="ARBA" id="ARBA00004651"/>
    </source>
</evidence>
<dbReference type="GO" id="GO:0005315">
    <property type="term" value="F:phosphate transmembrane transporter activity"/>
    <property type="evidence" value="ECO:0007669"/>
    <property type="project" value="InterPro"/>
</dbReference>
<organism evidence="8 9">
    <name type="scientific">Glycocaulis alkaliphilus</name>
    <dbReference type="NCBI Taxonomy" id="1434191"/>
    <lineage>
        <taxon>Bacteria</taxon>
        <taxon>Pseudomonadati</taxon>
        <taxon>Pseudomonadota</taxon>
        <taxon>Alphaproteobacteria</taxon>
        <taxon>Maricaulales</taxon>
        <taxon>Maricaulaceae</taxon>
        <taxon>Glycocaulis</taxon>
    </lineage>
</organism>
<dbReference type="Gene3D" id="1.10.3720.10">
    <property type="entry name" value="MetI-like"/>
    <property type="match status" value="1"/>
</dbReference>
<dbReference type="NCBIfam" id="TIGR02138">
    <property type="entry name" value="phosphate_pstC"/>
    <property type="match status" value="1"/>
</dbReference>
<keyword evidence="4 5" id="KW-0472">Membrane</keyword>
<dbReference type="EMBL" id="CP018911">
    <property type="protein sequence ID" value="AZU03008.1"/>
    <property type="molecule type" value="Genomic_DNA"/>
</dbReference>
<keyword evidence="6" id="KW-0592">Phosphate transport</keyword>
<dbReference type="GO" id="GO:0006817">
    <property type="term" value="P:phosphate ion transport"/>
    <property type="evidence" value="ECO:0007669"/>
    <property type="project" value="UniProtKB-KW"/>
</dbReference>
<evidence type="ECO:0000313" key="8">
    <source>
        <dbReference type="EMBL" id="AZU03008.1"/>
    </source>
</evidence>
<dbReference type="InterPro" id="IPR000515">
    <property type="entry name" value="MetI-like"/>
</dbReference>
<comment type="subcellular location">
    <subcellularLocation>
        <location evidence="6">Cell inner membrane</location>
        <topology evidence="6">Multi-pass membrane protein</topology>
    </subcellularLocation>
    <subcellularLocation>
        <location evidence="1 5">Cell membrane</location>
        <topology evidence="1 5">Multi-pass membrane protein</topology>
    </subcellularLocation>
</comment>
<dbReference type="AlphaFoldDB" id="A0A3T0E788"/>
<evidence type="ECO:0000256" key="3">
    <source>
        <dbReference type="ARBA" id="ARBA00022989"/>
    </source>
</evidence>
<feature type="transmembrane region" description="Helical" evidence="5">
    <location>
        <begin position="439"/>
        <end position="459"/>
    </location>
</feature>
<reference evidence="8 9" key="1">
    <citation type="submission" date="2016-12" db="EMBL/GenBank/DDBJ databases">
        <title>The genome of dimorphic prosthecate Glycocaulis alkaliphilus 6b-8t, isolated from crude oil dictates its adaptability in petroleum environments.</title>
        <authorList>
            <person name="Wu X.-L."/>
            <person name="Geng S."/>
        </authorList>
    </citation>
    <scope>NUCLEOTIDE SEQUENCE [LARGE SCALE GENOMIC DNA]</scope>
    <source>
        <strain evidence="8 9">6B-8</strain>
    </source>
</reference>
<feature type="transmembrane region" description="Helical" evidence="5">
    <location>
        <begin position="292"/>
        <end position="318"/>
    </location>
</feature>
<evidence type="ECO:0000256" key="5">
    <source>
        <dbReference type="RuleBase" id="RU363032"/>
    </source>
</evidence>
<feature type="domain" description="ABC transmembrane type-1" evidence="7">
    <location>
        <begin position="363"/>
        <end position="580"/>
    </location>
</feature>
<protein>
    <recommendedName>
        <fullName evidence="6">Phosphate transport system permease protein</fullName>
    </recommendedName>
</protein>
<dbReference type="GO" id="GO:0005886">
    <property type="term" value="C:plasma membrane"/>
    <property type="evidence" value="ECO:0007669"/>
    <property type="project" value="UniProtKB-SubCell"/>
</dbReference>
<dbReference type="SUPFAM" id="SSF161098">
    <property type="entry name" value="MetI-like"/>
    <property type="match status" value="1"/>
</dbReference>
<comment type="function">
    <text evidence="6">Part of the binding-protein-dependent transport system for phosphate; probably responsible for the translocation of the substrate across the membrane.</text>
</comment>
<dbReference type="Pfam" id="PF12501">
    <property type="entry name" value="DUF3708"/>
    <property type="match status" value="1"/>
</dbReference>
<dbReference type="InterPro" id="IPR022182">
    <property type="entry name" value="PstC_N"/>
</dbReference>
<dbReference type="InterPro" id="IPR035906">
    <property type="entry name" value="MetI-like_sf"/>
</dbReference>
<dbReference type="Pfam" id="PF00528">
    <property type="entry name" value="BPD_transp_1"/>
    <property type="match status" value="1"/>
</dbReference>
<keyword evidence="9" id="KW-1185">Reference proteome</keyword>
<keyword evidence="2 5" id="KW-0812">Transmembrane</keyword>
<keyword evidence="5" id="KW-0813">Transport</keyword>
<feature type="transmembrane region" description="Helical" evidence="5">
    <location>
        <begin position="362"/>
        <end position="386"/>
    </location>
</feature>
<sequence length="592" mass="63201">MIDRRQFAPLTGERVKQTIRRTRLQMQLSLITALALLVLTAVGFLAGRSRALALADKDGGRLHSLPGYHGYYVAIWAGLPGFAFLALYALAGTMIVNTIVLGQMERAAQPLQVRYEQALNADEVWPVANREIARLEGEIAALRGEAEQVIAAEGVQSDAVTALRGRQDELQFAQDDARFTRDGRADVIASEILQAVPEAGDHALARAGFEFGRLPVQEREVFLADARALAFGDGLSSRDTAELRATADALGPVHSAIAWGASLGALGLALAGLALARTHLAARFRARNRVEWVISAALALASLIAILTTLGIVFSLLFESLRFFAAIDWRVFDFLFGIQWSPQTAIRPGQIGQSGSFGAVPLFAGTALITLIAMMVAAPVGLFAAIYLSEYADSRVRAWAKPALEILAGVPTVVYGFFALLTVGPLLRDFALFLGYEDAVTQSALSAGLVMGVMIIPFVSSLSDDVINAVPQSLRDGAYAMGATKSETIRHVVFPAALPGIVGALLLAVSRAVGETMIVVMAAGQAANLTANPLESVTTITVQIVTLLTGDQEFNSPKTLSAFALGLVLFVLTLILNIIALRVVQSYREKYD</sequence>
<evidence type="ECO:0000256" key="2">
    <source>
        <dbReference type="ARBA" id="ARBA00022692"/>
    </source>
</evidence>
<dbReference type="PANTHER" id="PTHR42727">
    <property type="entry name" value="PHOSPHATE TRANSPORT SYSTEM PERMEASE PROTEIN"/>
    <property type="match status" value="1"/>
</dbReference>
<keyword evidence="6" id="KW-1003">Cell membrane</keyword>